<gene>
    <name evidence="1" type="ORF">SVIO_108480</name>
</gene>
<proteinExistence type="predicted"/>
<dbReference type="EMBL" id="BJHW01000002">
    <property type="protein sequence ID" value="GDY60225.1"/>
    <property type="molecule type" value="Genomic_DNA"/>
</dbReference>
<comment type="caution">
    <text evidence="1">The sequence shown here is derived from an EMBL/GenBank/DDBJ whole genome shotgun (WGS) entry which is preliminary data.</text>
</comment>
<name>A0A4D4LGU5_STRVO</name>
<protein>
    <submittedName>
        <fullName evidence="1">Uncharacterized protein</fullName>
    </submittedName>
</protein>
<reference evidence="1 2" key="1">
    <citation type="journal article" date="2020" name="Int. J. Syst. Evol. Microbiol.">
        <title>Reclassification of Streptomyces castelarensis and Streptomyces sporoclivatus as later heterotypic synonyms of Streptomyces antimycoticus.</title>
        <authorList>
            <person name="Komaki H."/>
            <person name="Tamura T."/>
        </authorList>
    </citation>
    <scope>NUCLEOTIDE SEQUENCE [LARGE SCALE GENOMIC DNA]</scope>
    <source>
        <strain evidence="1 2">NBRC 13459</strain>
    </source>
</reference>
<evidence type="ECO:0000313" key="2">
    <source>
        <dbReference type="Proteomes" id="UP000301309"/>
    </source>
</evidence>
<dbReference type="RefSeq" id="WP_137982121.1">
    <property type="nucleotide sequence ID" value="NZ_BAAASO010000033.1"/>
</dbReference>
<keyword evidence="2" id="KW-1185">Reference proteome</keyword>
<evidence type="ECO:0000313" key="1">
    <source>
        <dbReference type="EMBL" id="GDY60225.1"/>
    </source>
</evidence>
<sequence>MRTVWAYGLTGAPTSDPAFASPEDRLRDLRRIRAAHTDGRVSLGVAVNDLLGVDWQVTEQEYALAKELDLLVPRQHQFR</sequence>
<dbReference type="Proteomes" id="UP000301309">
    <property type="component" value="Unassembled WGS sequence"/>
</dbReference>
<dbReference type="AlphaFoldDB" id="A0A4D4LGU5"/>
<organism evidence="1 2">
    <name type="scientific">Streptomyces violaceusniger</name>
    <dbReference type="NCBI Taxonomy" id="68280"/>
    <lineage>
        <taxon>Bacteria</taxon>
        <taxon>Bacillati</taxon>
        <taxon>Actinomycetota</taxon>
        <taxon>Actinomycetes</taxon>
        <taxon>Kitasatosporales</taxon>
        <taxon>Streptomycetaceae</taxon>
        <taxon>Streptomyces</taxon>
        <taxon>Streptomyces violaceusniger group</taxon>
    </lineage>
</organism>
<accession>A0A4D4LGU5</accession>